<gene>
    <name evidence="1" type="ORF">CDAR_37621</name>
</gene>
<dbReference type="AlphaFoldDB" id="A0AAV4R120"/>
<dbReference type="EMBL" id="BPLQ01005315">
    <property type="protein sequence ID" value="GIY14057.1"/>
    <property type="molecule type" value="Genomic_DNA"/>
</dbReference>
<dbReference type="Proteomes" id="UP001054837">
    <property type="component" value="Unassembled WGS sequence"/>
</dbReference>
<evidence type="ECO:0000313" key="1">
    <source>
        <dbReference type="EMBL" id="GIY14057.1"/>
    </source>
</evidence>
<evidence type="ECO:0000313" key="2">
    <source>
        <dbReference type="Proteomes" id="UP001054837"/>
    </source>
</evidence>
<sequence length="83" mass="9338">MNSLLNMNEDTYKRLKVCALGFLHISVGAIFMKQTLATQRSALKIVNLALSGFLQYEGGQNFLQVYHMTPTEMEAINVPKTDE</sequence>
<comment type="caution">
    <text evidence="1">The sequence shown here is derived from an EMBL/GenBank/DDBJ whole genome shotgun (WGS) entry which is preliminary data.</text>
</comment>
<organism evidence="1 2">
    <name type="scientific">Caerostris darwini</name>
    <dbReference type="NCBI Taxonomy" id="1538125"/>
    <lineage>
        <taxon>Eukaryota</taxon>
        <taxon>Metazoa</taxon>
        <taxon>Ecdysozoa</taxon>
        <taxon>Arthropoda</taxon>
        <taxon>Chelicerata</taxon>
        <taxon>Arachnida</taxon>
        <taxon>Araneae</taxon>
        <taxon>Araneomorphae</taxon>
        <taxon>Entelegynae</taxon>
        <taxon>Araneoidea</taxon>
        <taxon>Araneidae</taxon>
        <taxon>Caerostris</taxon>
    </lineage>
</organism>
<reference evidence="1 2" key="1">
    <citation type="submission" date="2021-06" db="EMBL/GenBank/DDBJ databases">
        <title>Caerostris darwini draft genome.</title>
        <authorList>
            <person name="Kono N."/>
            <person name="Arakawa K."/>
        </authorList>
    </citation>
    <scope>NUCLEOTIDE SEQUENCE [LARGE SCALE GENOMIC DNA]</scope>
</reference>
<accession>A0AAV4R120</accession>
<keyword evidence="2" id="KW-1185">Reference proteome</keyword>
<protein>
    <submittedName>
        <fullName evidence="1">Uncharacterized protein</fullName>
    </submittedName>
</protein>
<name>A0AAV4R120_9ARAC</name>
<proteinExistence type="predicted"/>